<proteinExistence type="predicted"/>
<name>A0A4Q9GZX3_9BURK</name>
<keyword evidence="2" id="KW-1185">Reference proteome</keyword>
<sequence length="354" mass="37822">MVVSTLALWPWQQAVLPDALRALTSPAALLHGATGQGQLNLAFQLAKAWLCEGHPEPGGMFDDSPAEPELRPACGQCPACHLVDTGYHPDLMVVVPDNVVPRVGWPHLEEALDKADKGEGRKRKLSPEIKVDAIREVVSFSQSTVSRGRAKVVLIHPADRMNTVSANTLLKTLEEPPGQVRFILSCGPLDDVMPTVRSRCQAWQMPSAPAQAVAPWLAEHVEGLSAADASALLAAAGGSPEGALELMAMGWSAALWKSLPGDLKAGRVGAWGQWPLPLLLSTLQKLAHDMAREAVGAPALYFPQAALPQGAGLPQVTAWGQELRKAMRHAEHPFNAALKAESLLFQARRALAKA</sequence>
<dbReference type="Proteomes" id="UP000292120">
    <property type="component" value="Unassembled WGS sequence"/>
</dbReference>
<accession>A0A4Q9GZX3</accession>
<dbReference type="EMBL" id="SIXI01000006">
    <property type="protein sequence ID" value="TBO28823.1"/>
    <property type="molecule type" value="Genomic_DNA"/>
</dbReference>
<dbReference type="AlphaFoldDB" id="A0A4Q9GZX3"/>
<dbReference type="Pfam" id="PF13177">
    <property type="entry name" value="DNA_pol3_delta2"/>
    <property type="match status" value="1"/>
</dbReference>
<dbReference type="PANTHER" id="PTHR11669">
    <property type="entry name" value="REPLICATION FACTOR C / DNA POLYMERASE III GAMMA-TAU SUBUNIT"/>
    <property type="match status" value="1"/>
</dbReference>
<dbReference type="PANTHER" id="PTHR11669:SF8">
    <property type="entry name" value="DNA POLYMERASE III SUBUNIT DELTA"/>
    <property type="match status" value="1"/>
</dbReference>
<dbReference type="OrthoDB" id="9811073at2"/>
<reference evidence="1 2" key="1">
    <citation type="submission" date="2019-02" db="EMBL/GenBank/DDBJ databases">
        <title>Aquabacterium sp. strain KMB7.</title>
        <authorList>
            <person name="Chen W.-M."/>
        </authorList>
    </citation>
    <scope>NUCLEOTIDE SEQUENCE [LARGE SCALE GENOMIC DNA]</scope>
    <source>
        <strain evidence="1 2">KMB7</strain>
    </source>
</reference>
<dbReference type="GO" id="GO:0006261">
    <property type="term" value="P:DNA-templated DNA replication"/>
    <property type="evidence" value="ECO:0007669"/>
    <property type="project" value="TreeGrafter"/>
</dbReference>
<dbReference type="GO" id="GO:0009360">
    <property type="term" value="C:DNA polymerase III complex"/>
    <property type="evidence" value="ECO:0007669"/>
    <property type="project" value="TreeGrafter"/>
</dbReference>
<protein>
    <submittedName>
        <fullName evidence="1">DNA polymerase III subunit delta</fullName>
    </submittedName>
</protein>
<dbReference type="Gene3D" id="3.40.50.300">
    <property type="entry name" value="P-loop containing nucleotide triphosphate hydrolases"/>
    <property type="match status" value="1"/>
</dbReference>
<evidence type="ECO:0000313" key="2">
    <source>
        <dbReference type="Proteomes" id="UP000292120"/>
    </source>
</evidence>
<comment type="caution">
    <text evidence="1">The sequence shown here is derived from an EMBL/GenBank/DDBJ whole genome shotgun (WGS) entry which is preliminary data.</text>
</comment>
<evidence type="ECO:0000313" key="1">
    <source>
        <dbReference type="EMBL" id="TBO28823.1"/>
    </source>
</evidence>
<dbReference type="InterPro" id="IPR050238">
    <property type="entry name" value="DNA_Rep/Repair_Clamp_Loader"/>
</dbReference>
<organism evidence="1 2">
    <name type="scientific">Aquabacterium lacunae</name>
    <dbReference type="NCBI Taxonomy" id="2528630"/>
    <lineage>
        <taxon>Bacteria</taxon>
        <taxon>Pseudomonadati</taxon>
        <taxon>Pseudomonadota</taxon>
        <taxon>Betaproteobacteria</taxon>
        <taxon>Burkholderiales</taxon>
        <taxon>Aquabacterium</taxon>
    </lineage>
</organism>
<dbReference type="SUPFAM" id="SSF52540">
    <property type="entry name" value="P-loop containing nucleoside triphosphate hydrolases"/>
    <property type="match status" value="1"/>
</dbReference>
<gene>
    <name evidence="1" type="ORF">EYS42_14535</name>
</gene>
<dbReference type="InterPro" id="IPR027417">
    <property type="entry name" value="P-loop_NTPase"/>
</dbReference>